<evidence type="ECO:0000313" key="7">
    <source>
        <dbReference type="Proteomes" id="UP000887561"/>
    </source>
</evidence>
<evidence type="ECO:0000256" key="1">
    <source>
        <dbReference type="ARBA" id="ARBA00004123"/>
    </source>
</evidence>
<evidence type="ECO:0000259" key="6">
    <source>
        <dbReference type="Pfam" id="PF05699"/>
    </source>
</evidence>
<proteinExistence type="predicted"/>
<keyword evidence="2" id="KW-0479">Metal-binding</keyword>
<dbReference type="SUPFAM" id="SSF53098">
    <property type="entry name" value="Ribonuclease H-like"/>
    <property type="match status" value="1"/>
</dbReference>
<sequence length="570" mass="65944">MSEKHPIWSVERQDGEKLFLRVENGDIQCTDCKKILKISDHSVSAFIRHLSSSIHKDSNYFQKYQEIVENKGKSKDGKITNFMDIKGSGYITAQDKKVLNFIVCCNLPFNIINDVTFKALFKNEKPKEESTIRKEILPVIYKRVKGLIKEELKSCLALSFTTDIWTADCTKDSFISLTCDGITKNWNNRKYILAIRKFNGCHNAERIAGKLEELISEWGVEEKCHSFLRDSASNMKKGISMMRIWNANDIENDQYSEIKHANCAAHELNLCIKDAFGKEKNALSDTFEKCRRIVGHMKHSSKASNEFKSIQLELGLPSHKLLQDVSTRWNSLLIMLRRLLEQKAAKLLTPTEEMSLCFCKSLLSTKIPYSQTLIIKLQKLDVRVEIDGVMTELLEVEEIRMRLIAGLRKRFLSMELDKLHAVSTFVDPRFKHFFSKDRITFLSKVTTWLLEEEDEDIIFENEPEISSPVSKKQFTFLDEVAELASTSKTMEPQARKALEQEIKIYSEQPNLEQKKNPLDWWRDNEKKFPKLASIARRFLTSQATSVASEELFSTANDTYDFKRELLVIRV</sequence>
<dbReference type="PANTHER" id="PTHR46481:SF10">
    <property type="entry name" value="ZINC FINGER BED DOMAIN-CONTAINING PROTEIN 39"/>
    <property type="match status" value="1"/>
</dbReference>
<dbReference type="InterPro" id="IPR008906">
    <property type="entry name" value="HATC_C_dom"/>
</dbReference>
<dbReference type="AlphaFoldDB" id="A0A915LNM4"/>
<comment type="subcellular location">
    <subcellularLocation>
        <location evidence="1">Nucleus</location>
    </subcellularLocation>
</comment>
<dbReference type="Proteomes" id="UP000887561">
    <property type="component" value="Unplaced"/>
</dbReference>
<dbReference type="InterPro" id="IPR052035">
    <property type="entry name" value="ZnF_BED_domain_contain"/>
</dbReference>
<dbReference type="WBParaSite" id="scaffold13488_cov147.g16890">
    <property type="protein sequence ID" value="scaffold13488_cov147.g16890"/>
    <property type="gene ID" value="scaffold13488_cov147.g16890"/>
</dbReference>
<evidence type="ECO:0000256" key="4">
    <source>
        <dbReference type="ARBA" id="ARBA00022833"/>
    </source>
</evidence>
<dbReference type="Pfam" id="PF05699">
    <property type="entry name" value="Dimer_Tnp_hAT"/>
    <property type="match status" value="1"/>
</dbReference>
<keyword evidence="3" id="KW-0863">Zinc-finger</keyword>
<keyword evidence="5" id="KW-0539">Nucleus</keyword>
<reference evidence="8" key="1">
    <citation type="submission" date="2022-11" db="UniProtKB">
        <authorList>
            <consortium name="WormBaseParasite"/>
        </authorList>
    </citation>
    <scope>IDENTIFICATION</scope>
</reference>
<feature type="domain" description="HAT C-terminal dimerisation" evidence="6">
    <location>
        <begin position="502"/>
        <end position="562"/>
    </location>
</feature>
<keyword evidence="4" id="KW-0862">Zinc</keyword>
<keyword evidence="7" id="KW-1185">Reference proteome</keyword>
<evidence type="ECO:0000256" key="5">
    <source>
        <dbReference type="ARBA" id="ARBA00023242"/>
    </source>
</evidence>
<dbReference type="GO" id="GO:0008270">
    <property type="term" value="F:zinc ion binding"/>
    <property type="evidence" value="ECO:0007669"/>
    <property type="project" value="UniProtKB-KW"/>
</dbReference>
<accession>A0A915LNM4</accession>
<name>A0A915LNM4_MELJA</name>
<evidence type="ECO:0000256" key="3">
    <source>
        <dbReference type="ARBA" id="ARBA00022771"/>
    </source>
</evidence>
<evidence type="ECO:0000313" key="8">
    <source>
        <dbReference type="WBParaSite" id="scaffold13488_cov147.g16890"/>
    </source>
</evidence>
<dbReference type="GO" id="GO:0005634">
    <property type="term" value="C:nucleus"/>
    <property type="evidence" value="ECO:0007669"/>
    <property type="project" value="UniProtKB-SubCell"/>
</dbReference>
<evidence type="ECO:0000256" key="2">
    <source>
        <dbReference type="ARBA" id="ARBA00022723"/>
    </source>
</evidence>
<protein>
    <submittedName>
        <fullName evidence="8">HAT C-terminal dimerisation domain-containing protein</fullName>
    </submittedName>
</protein>
<dbReference type="GO" id="GO:0046983">
    <property type="term" value="F:protein dimerization activity"/>
    <property type="evidence" value="ECO:0007669"/>
    <property type="project" value="InterPro"/>
</dbReference>
<organism evidence="7 8">
    <name type="scientific">Meloidogyne javanica</name>
    <name type="common">Root-knot nematode worm</name>
    <dbReference type="NCBI Taxonomy" id="6303"/>
    <lineage>
        <taxon>Eukaryota</taxon>
        <taxon>Metazoa</taxon>
        <taxon>Ecdysozoa</taxon>
        <taxon>Nematoda</taxon>
        <taxon>Chromadorea</taxon>
        <taxon>Rhabditida</taxon>
        <taxon>Tylenchina</taxon>
        <taxon>Tylenchomorpha</taxon>
        <taxon>Tylenchoidea</taxon>
        <taxon>Meloidogynidae</taxon>
        <taxon>Meloidogyninae</taxon>
        <taxon>Meloidogyne</taxon>
        <taxon>Meloidogyne incognita group</taxon>
    </lineage>
</organism>
<dbReference type="PANTHER" id="PTHR46481">
    <property type="entry name" value="ZINC FINGER BED DOMAIN-CONTAINING PROTEIN 4"/>
    <property type="match status" value="1"/>
</dbReference>
<dbReference type="InterPro" id="IPR012337">
    <property type="entry name" value="RNaseH-like_sf"/>
</dbReference>